<dbReference type="STRING" id="192903.SAMN04488513_10976"/>
<sequence>MKNCFKLSFCTFLLGAAMALVSCQEEEPFEEDVDSEKTLVAHGDELELLKRVVDNDGSYDNIVDGASCVGIQFPYTVVVNGLEIKVDSMGDLELVEAKLDALELAQEICNMAIVYPITVTLSDYSELTVNDEDELYEITQSCIEGGNDDDIECIDVIYPLTVFTYNPDFQLLNTLKLDGDMQFRRFLAGLGESDLISFEFPVSFGYGNGEKVTANNNSELVEAIEEAKTTCDEDDDADYNDDDFTQDGLDKLLGKCPWSIRPLKKSEQDNTEQYPYYFLTFEEGGKVIAGDEYGYATEGTWGTGVSDYRVILKVEFAEAPDFNGSWWVYGLGEGKIALFTDEEGDRMLLEMACDYEPNLCSEEHIIESLKECKWEILNEDGSFFEELYLDFSAEMSLHVYNSDATLVDEGSWSISGNVVTLSKLSETLANYVGDWKVMACGDDKFELDRREETIVFKIKCEK</sequence>
<reference evidence="3" key="1">
    <citation type="submission" date="2016-11" db="EMBL/GenBank/DDBJ databases">
        <authorList>
            <person name="Varghese N."/>
            <person name="Submissions S."/>
        </authorList>
    </citation>
    <scope>NUCLEOTIDE SEQUENCE [LARGE SCALE GENOMIC DNA]</scope>
    <source>
        <strain evidence="3">DSM 19858</strain>
    </source>
</reference>
<dbReference type="PROSITE" id="PS51257">
    <property type="entry name" value="PROKAR_LIPOPROTEIN"/>
    <property type="match status" value="1"/>
</dbReference>
<protein>
    <submittedName>
        <fullName evidence="2">Uncharacterized protein</fullName>
    </submittedName>
</protein>
<organism evidence="2 3">
    <name type="scientific">Pseudozobellia thermophila</name>
    <dbReference type="NCBI Taxonomy" id="192903"/>
    <lineage>
        <taxon>Bacteria</taxon>
        <taxon>Pseudomonadati</taxon>
        <taxon>Bacteroidota</taxon>
        <taxon>Flavobacteriia</taxon>
        <taxon>Flavobacteriales</taxon>
        <taxon>Flavobacteriaceae</taxon>
        <taxon>Pseudozobellia</taxon>
    </lineage>
</organism>
<keyword evidence="1" id="KW-0732">Signal</keyword>
<dbReference type="OrthoDB" id="832379at2"/>
<dbReference type="RefSeq" id="WP_139278135.1">
    <property type="nucleotide sequence ID" value="NZ_FQYU01000009.1"/>
</dbReference>
<dbReference type="Proteomes" id="UP000184543">
    <property type="component" value="Unassembled WGS sequence"/>
</dbReference>
<feature type="signal peptide" evidence="1">
    <location>
        <begin position="1"/>
        <end position="19"/>
    </location>
</feature>
<keyword evidence="3" id="KW-1185">Reference proteome</keyword>
<name>A0A1M6MB22_9FLAO</name>
<accession>A0A1M6MB22</accession>
<proteinExistence type="predicted"/>
<gene>
    <name evidence="2" type="ORF">SAMN04488513_10976</name>
</gene>
<dbReference type="EMBL" id="FQYU01000009">
    <property type="protein sequence ID" value="SHJ80666.1"/>
    <property type="molecule type" value="Genomic_DNA"/>
</dbReference>
<dbReference type="AlphaFoldDB" id="A0A1M6MB22"/>
<evidence type="ECO:0000256" key="1">
    <source>
        <dbReference type="SAM" id="SignalP"/>
    </source>
</evidence>
<evidence type="ECO:0000313" key="3">
    <source>
        <dbReference type="Proteomes" id="UP000184543"/>
    </source>
</evidence>
<evidence type="ECO:0000313" key="2">
    <source>
        <dbReference type="EMBL" id="SHJ80666.1"/>
    </source>
</evidence>
<feature type="chain" id="PRO_5012206658" evidence="1">
    <location>
        <begin position="20"/>
        <end position="462"/>
    </location>
</feature>